<keyword evidence="4" id="KW-0812">Transmembrane</keyword>
<evidence type="ECO:0000256" key="4">
    <source>
        <dbReference type="SAM" id="Phobius"/>
    </source>
</evidence>
<evidence type="ECO:0000256" key="1">
    <source>
        <dbReference type="ARBA" id="ARBA00022723"/>
    </source>
</evidence>
<dbReference type="EMBL" id="CP157743">
    <property type="protein sequence ID" value="XBS21034.1"/>
    <property type="molecule type" value="Genomic_DNA"/>
</dbReference>
<feature type="domain" description="Plastocyanin-like" evidence="6">
    <location>
        <begin position="329"/>
        <end position="442"/>
    </location>
</feature>
<dbReference type="PANTHER" id="PTHR11709:SF394">
    <property type="entry name" value="FI03373P-RELATED"/>
    <property type="match status" value="1"/>
</dbReference>
<keyword evidence="4" id="KW-1133">Transmembrane helix</keyword>
<dbReference type="Pfam" id="PF07732">
    <property type="entry name" value="Cu-oxidase_3"/>
    <property type="match status" value="1"/>
</dbReference>
<dbReference type="InterPro" id="IPR011706">
    <property type="entry name" value="Cu-oxidase_C"/>
</dbReference>
<dbReference type="Pfam" id="PF07731">
    <property type="entry name" value="Cu-oxidase_2"/>
    <property type="match status" value="1"/>
</dbReference>
<accession>A0AAU7NVL4</accession>
<evidence type="ECO:0000256" key="5">
    <source>
        <dbReference type="SAM" id="SignalP"/>
    </source>
</evidence>
<gene>
    <name evidence="8" type="ORF">Q9L42_002640</name>
</gene>
<dbReference type="GO" id="GO:0005507">
    <property type="term" value="F:copper ion binding"/>
    <property type="evidence" value="ECO:0007669"/>
    <property type="project" value="InterPro"/>
</dbReference>
<keyword evidence="9" id="KW-1185">Reference proteome</keyword>
<dbReference type="InterPro" id="IPR002355">
    <property type="entry name" value="Cu_oxidase_Cu_BS"/>
</dbReference>
<evidence type="ECO:0000259" key="7">
    <source>
        <dbReference type="Pfam" id="PF07732"/>
    </source>
</evidence>
<keyword evidence="3" id="KW-0186">Copper</keyword>
<feature type="chain" id="PRO_5043504399" evidence="5">
    <location>
        <begin position="24"/>
        <end position="580"/>
    </location>
</feature>
<dbReference type="KEGG" id="mech:Q9L42_002640"/>
<keyword evidence="1" id="KW-0479">Metal-binding</keyword>
<dbReference type="GO" id="GO:0016491">
    <property type="term" value="F:oxidoreductase activity"/>
    <property type="evidence" value="ECO:0007669"/>
    <property type="project" value="UniProtKB-KW"/>
</dbReference>
<dbReference type="PANTHER" id="PTHR11709">
    <property type="entry name" value="MULTI-COPPER OXIDASE"/>
    <property type="match status" value="1"/>
</dbReference>
<reference evidence="8 9" key="1">
    <citation type="journal article" date="2024" name="Microbiology">
        <title>Methylomarinum rosea sp. nov., a novel halophilic methanotrophic bacterium from the hypersaline Lake Elton.</title>
        <authorList>
            <person name="Suleimanov R.Z."/>
            <person name="Oshkin I.Y."/>
            <person name="Danilova O.V."/>
            <person name="Suzina N.E."/>
            <person name="Dedysh S.N."/>
        </authorList>
    </citation>
    <scope>NUCLEOTIDE SEQUENCE [LARGE SCALE GENOMIC DNA]</scope>
    <source>
        <strain evidence="8 9">Ch1-1</strain>
    </source>
</reference>
<evidence type="ECO:0000256" key="3">
    <source>
        <dbReference type="ARBA" id="ARBA00023008"/>
    </source>
</evidence>
<keyword evidence="2" id="KW-0560">Oxidoreductase</keyword>
<evidence type="ECO:0000259" key="6">
    <source>
        <dbReference type="Pfam" id="PF07731"/>
    </source>
</evidence>
<dbReference type="InterPro" id="IPR045087">
    <property type="entry name" value="Cu-oxidase_fam"/>
</dbReference>
<evidence type="ECO:0000313" key="8">
    <source>
        <dbReference type="EMBL" id="XBS21034.1"/>
    </source>
</evidence>
<proteinExistence type="predicted"/>
<organism evidence="8 9">
    <name type="scientific">Methylomarinum roseum</name>
    <dbReference type="NCBI Taxonomy" id="3067653"/>
    <lineage>
        <taxon>Bacteria</taxon>
        <taxon>Pseudomonadati</taxon>
        <taxon>Pseudomonadota</taxon>
        <taxon>Gammaproteobacteria</taxon>
        <taxon>Methylococcales</taxon>
        <taxon>Methylococcaceae</taxon>
        <taxon>Methylomarinum</taxon>
    </lineage>
</organism>
<feature type="domain" description="Plastocyanin-like" evidence="7">
    <location>
        <begin position="173"/>
        <end position="271"/>
    </location>
</feature>
<keyword evidence="5" id="KW-0732">Signal</keyword>
<sequence length="580" mass="64098">MQKHPLSNLLGAAVMLTPLLASAAVGLPKTAKIDRGDVEAVCSKSNPEWRKAQTIEGVKIQESLRCSPDNPADIAAEVKGTNNISMETLMKTFYATDAITKKNDMDGDGDPDLIIIKLEVAELNGHSPDFDGLVPTFDIAPGVQPGMWVFAPKSRGMATSSFVGTDANPLLRAPSPVIRVEQGDIVWIQLENSHYFPHTIHLHGVDHPWVDSSGEGNDGVPQTSDKFVLPGQSRTYEIRPRQPGTFVYHCHVQTHVHLAMGLVGMFVVEENRPNNWVQTFNVGAGQVRQPSKAILEKYDNEYDLHYHAMDKELHNTIQQYNDPRLIAKKMNREYDITDSTEDYHTLNGRSFPYTLRESLIVAEPNKNIKIRMFNSTGETLAMHTHGHKGTITHYDGVEHNPSAQIMRDVYDLAPAQRNDLLISTKDDGLHSYGEGIWIFHDHREKGITTDGMNPGGNVSAIVYKKYLNEAGLPMGIGESVESMFTKAFQQRKLPVWQDIDAWNSLGEVDATSYVAPPAAVPVAVEEPPKSLGQLNDQAAASESNSVRNFIFGLLLGIAVYVLIVNREKVMALFSSNKGGN</sequence>
<dbReference type="SUPFAM" id="SSF49503">
    <property type="entry name" value="Cupredoxins"/>
    <property type="match status" value="2"/>
</dbReference>
<evidence type="ECO:0000313" key="9">
    <source>
        <dbReference type="Proteomes" id="UP001225378"/>
    </source>
</evidence>
<dbReference type="PROSITE" id="PS00080">
    <property type="entry name" value="MULTICOPPER_OXIDASE2"/>
    <property type="match status" value="1"/>
</dbReference>
<feature type="transmembrane region" description="Helical" evidence="4">
    <location>
        <begin position="546"/>
        <end position="564"/>
    </location>
</feature>
<evidence type="ECO:0000256" key="2">
    <source>
        <dbReference type="ARBA" id="ARBA00023002"/>
    </source>
</evidence>
<dbReference type="AlphaFoldDB" id="A0AAU7NVL4"/>
<name>A0AAU7NVL4_9GAMM</name>
<protein>
    <submittedName>
        <fullName evidence="8">Multicopper oxidase domain-containing protein</fullName>
    </submittedName>
</protein>
<dbReference type="RefSeq" id="WP_349431842.1">
    <property type="nucleotide sequence ID" value="NZ_CP157743.1"/>
</dbReference>
<dbReference type="Proteomes" id="UP001225378">
    <property type="component" value="Chromosome"/>
</dbReference>
<feature type="signal peptide" evidence="5">
    <location>
        <begin position="1"/>
        <end position="23"/>
    </location>
</feature>
<dbReference type="Gene3D" id="2.60.40.420">
    <property type="entry name" value="Cupredoxins - blue copper proteins"/>
    <property type="match status" value="2"/>
</dbReference>
<dbReference type="InterPro" id="IPR011707">
    <property type="entry name" value="Cu-oxidase-like_N"/>
</dbReference>
<dbReference type="InterPro" id="IPR008972">
    <property type="entry name" value="Cupredoxin"/>
</dbReference>
<keyword evidence="4" id="KW-0472">Membrane</keyword>